<comment type="caution">
    <text evidence="2">The sequence shown here is derived from an EMBL/GenBank/DDBJ whole genome shotgun (WGS) entry which is preliminary data.</text>
</comment>
<dbReference type="AlphaFoldDB" id="A0A428KCZ0"/>
<dbReference type="EMBL" id="RWIU01000002">
    <property type="protein sequence ID" value="RSK44281.1"/>
    <property type="molecule type" value="Genomic_DNA"/>
</dbReference>
<reference evidence="2 3" key="1">
    <citation type="submission" date="2018-12" db="EMBL/GenBank/DDBJ databases">
        <authorList>
            <person name="Feng G."/>
            <person name="Zhu H."/>
        </authorList>
    </citation>
    <scope>NUCLEOTIDE SEQUENCE [LARGE SCALE GENOMIC DNA]</scope>
    <source>
        <strain evidence="2 3">LMG 26000</strain>
    </source>
</reference>
<feature type="domain" description="Outer membrane protein beta-barrel" evidence="1">
    <location>
        <begin position="221"/>
        <end position="387"/>
    </location>
</feature>
<keyword evidence="3" id="KW-1185">Reference proteome</keyword>
<organism evidence="2 3">
    <name type="scientific">Hymenobacter perfusus</name>
    <dbReference type="NCBI Taxonomy" id="1236770"/>
    <lineage>
        <taxon>Bacteria</taxon>
        <taxon>Pseudomonadati</taxon>
        <taxon>Bacteroidota</taxon>
        <taxon>Cytophagia</taxon>
        <taxon>Cytophagales</taxon>
        <taxon>Hymenobacteraceae</taxon>
        <taxon>Hymenobacter</taxon>
    </lineage>
</organism>
<dbReference type="Pfam" id="PF13568">
    <property type="entry name" value="OMP_b-brl_2"/>
    <property type="match status" value="1"/>
</dbReference>
<dbReference type="Gene3D" id="2.40.160.20">
    <property type="match status" value="1"/>
</dbReference>
<evidence type="ECO:0000259" key="1">
    <source>
        <dbReference type="Pfam" id="PF13568"/>
    </source>
</evidence>
<evidence type="ECO:0000313" key="3">
    <source>
        <dbReference type="Proteomes" id="UP000270291"/>
    </source>
</evidence>
<dbReference type="InterPro" id="IPR011250">
    <property type="entry name" value="OMP/PagP_B-barrel"/>
</dbReference>
<sequence>MLYKSYFVIPSQRILLTAALALYSSNYTFYSFIVKPILLLACLGLSISVQAQRIDQDYLVTASGDTLHGRVLVSEKGVGHVTLKRRNTPSTRFEAAELLSFGDQKGVISQTLPVGSKKTPQLVTPLVQGPVSLYGGRGADGKKGYFLQSPDSAYLVQVVPDAAQLTLHRLLPGCPTLEFGTTKVQQKYPVNYSGLTRLTMDYNACRHPQESSKILKRSSGIRAVYGIKAGINASDFEFASEPFPGSSENQIGYQAGVFLRLFNKSRFSTIVEANYLSLRNTYRSVTATSSFSQENEAVVDYQQIQIPLLLRYTLGSGIIRPYINAGVLYGHNLRNSSVETRTTSSTSTVIQKRPILITKSGVGWTAGLGTTIQRKNLPELGLEARYEQTNYNGFVIFNPIHTSARLDVSIGF</sequence>
<protein>
    <submittedName>
        <fullName evidence="2">PorT family protein</fullName>
    </submittedName>
</protein>
<dbReference type="OrthoDB" id="878604at2"/>
<evidence type="ECO:0000313" key="2">
    <source>
        <dbReference type="EMBL" id="RSK44281.1"/>
    </source>
</evidence>
<proteinExistence type="predicted"/>
<dbReference type="Proteomes" id="UP000270291">
    <property type="component" value="Unassembled WGS sequence"/>
</dbReference>
<dbReference type="SUPFAM" id="SSF56925">
    <property type="entry name" value="OMPA-like"/>
    <property type="match status" value="1"/>
</dbReference>
<dbReference type="RefSeq" id="WP_125436442.1">
    <property type="nucleotide sequence ID" value="NZ_RWIU01000002.1"/>
</dbReference>
<accession>A0A428KCZ0</accession>
<name>A0A428KCZ0_9BACT</name>
<gene>
    <name evidence="2" type="ORF">EI293_07005</name>
</gene>
<dbReference type="InterPro" id="IPR025665">
    <property type="entry name" value="Beta-barrel_OMP_2"/>
</dbReference>